<organism evidence="4 5">
    <name type="scientific">Exaiptasia diaphana</name>
    <name type="common">Tropical sea anemone</name>
    <name type="synonym">Aiptasia pulchella</name>
    <dbReference type="NCBI Taxonomy" id="2652724"/>
    <lineage>
        <taxon>Eukaryota</taxon>
        <taxon>Metazoa</taxon>
        <taxon>Cnidaria</taxon>
        <taxon>Anthozoa</taxon>
        <taxon>Hexacorallia</taxon>
        <taxon>Actiniaria</taxon>
        <taxon>Aiptasiidae</taxon>
        <taxon>Exaiptasia</taxon>
    </lineage>
</organism>
<keyword evidence="1" id="KW-0862">Zinc</keyword>
<proteinExistence type="predicted"/>
<accession>A0A913WT67</accession>
<sequence length="209" mass="24164">MAQRPAEQRPAEQRPAEQQPEEPVNAPNVVQEDQQPQETLEDVKRELRQLKESVNTITHLSVENQLRKFMAYATRPLTEFKNFDALELIEALQNVAHDGKHEKEAYYRLVYQTARGKVDLSNEMFRSLLLRLVGDKDHERVFDAVAKVEKSARQKERTRSDRQSDARGKSTRTSQGAQCFYCKRPGHFRANCYKRMADLKGKGEQSSSK</sequence>
<dbReference type="PROSITE" id="PS50158">
    <property type="entry name" value="ZF_CCHC"/>
    <property type="match status" value="1"/>
</dbReference>
<dbReference type="AlphaFoldDB" id="A0A913WT67"/>
<keyword evidence="1" id="KW-0479">Metal-binding</keyword>
<evidence type="ECO:0000256" key="1">
    <source>
        <dbReference type="PROSITE-ProRule" id="PRU00047"/>
    </source>
</evidence>
<reference evidence="4" key="1">
    <citation type="submission" date="2022-11" db="UniProtKB">
        <authorList>
            <consortium name="EnsemblMetazoa"/>
        </authorList>
    </citation>
    <scope>IDENTIFICATION</scope>
</reference>
<protein>
    <recommendedName>
        <fullName evidence="3">CCHC-type domain-containing protein</fullName>
    </recommendedName>
</protein>
<dbReference type="EnsemblMetazoa" id="XM_021038093.1">
    <property type="protein sequence ID" value="XP_020893752.1"/>
    <property type="gene ID" value="LOC110232875"/>
</dbReference>
<feature type="compositionally biased region" description="Basic and acidic residues" evidence="2">
    <location>
        <begin position="152"/>
        <end position="168"/>
    </location>
</feature>
<dbReference type="SUPFAM" id="SSF57756">
    <property type="entry name" value="Retrovirus zinc finger-like domains"/>
    <property type="match status" value="1"/>
</dbReference>
<dbReference type="InterPro" id="IPR036875">
    <property type="entry name" value="Znf_CCHC_sf"/>
</dbReference>
<dbReference type="InterPro" id="IPR001878">
    <property type="entry name" value="Znf_CCHC"/>
</dbReference>
<dbReference type="KEGG" id="epa:110232875"/>
<dbReference type="GeneID" id="110232875"/>
<dbReference type="OrthoDB" id="5989220at2759"/>
<feature type="region of interest" description="Disordered" evidence="2">
    <location>
        <begin position="1"/>
        <end position="39"/>
    </location>
</feature>
<feature type="region of interest" description="Disordered" evidence="2">
    <location>
        <begin position="152"/>
        <end position="171"/>
    </location>
</feature>
<evidence type="ECO:0000256" key="2">
    <source>
        <dbReference type="SAM" id="MobiDB-lite"/>
    </source>
</evidence>
<dbReference type="Proteomes" id="UP000887567">
    <property type="component" value="Unplaced"/>
</dbReference>
<evidence type="ECO:0000313" key="5">
    <source>
        <dbReference type="Proteomes" id="UP000887567"/>
    </source>
</evidence>
<dbReference type="GO" id="GO:0008270">
    <property type="term" value="F:zinc ion binding"/>
    <property type="evidence" value="ECO:0007669"/>
    <property type="project" value="UniProtKB-KW"/>
</dbReference>
<dbReference type="Gene3D" id="4.10.60.10">
    <property type="entry name" value="Zinc finger, CCHC-type"/>
    <property type="match status" value="1"/>
</dbReference>
<evidence type="ECO:0000259" key="3">
    <source>
        <dbReference type="PROSITE" id="PS50158"/>
    </source>
</evidence>
<keyword evidence="5" id="KW-1185">Reference proteome</keyword>
<evidence type="ECO:0000313" key="4">
    <source>
        <dbReference type="EnsemblMetazoa" id="XP_020893752.1"/>
    </source>
</evidence>
<name>A0A913WT67_EXADI</name>
<dbReference type="GO" id="GO:0003676">
    <property type="term" value="F:nucleic acid binding"/>
    <property type="evidence" value="ECO:0007669"/>
    <property type="project" value="InterPro"/>
</dbReference>
<keyword evidence="1" id="KW-0863">Zinc-finger</keyword>
<feature type="compositionally biased region" description="Basic and acidic residues" evidence="2">
    <location>
        <begin position="1"/>
        <end position="15"/>
    </location>
</feature>
<dbReference type="Pfam" id="PF16588">
    <property type="entry name" value="zf-C2H2_10"/>
    <property type="match status" value="1"/>
</dbReference>
<dbReference type="RefSeq" id="XP_020893752.1">
    <property type="nucleotide sequence ID" value="XM_021038093.1"/>
</dbReference>
<feature type="domain" description="CCHC-type" evidence="3">
    <location>
        <begin position="179"/>
        <end position="192"/>
    </location>
</feature>